<keyword evidence="11 16" id="KW-0067">ATP-binding</keyword>
<feature type="active site" description="Proton acceptor" evidence="16">
    <location>
        <position position="110"/>
    </location>
</feature>
<comment type="subcellular location">
    <subcellularLocation>
        <location evidence="3 16">Cytoplasm</location>
    </subcellularLocation>
</comment>
<dbReference type="EMBL" id="CCDP010000001">
    <property type="protein sequence ID" value="CDQ37754.1"/>
    <property type="molecule type" value="Genomic_DNA"/>
</dbReference>
<keyword evidence="9 16" id="KW-0547">Nucleotide-binding</keyword>
<dbReference type="EC" id="2.7.1.33" evidence="6 16"/>
<feature type="binding site" evidence="16">
    <location>
        <position position="101"/>
    </location>
    <ligand>
        <name>substrate</name>
    </ligand>
</feature>
<evidence type="ECO:0000256" key="11">
    <source>
        <dbReference type="ARBA" id="ARBA00022840"/>
    </source>
</evidence>
<dbReference type="Pfam" id="PF03309">
    <property type="entry name" value="Pan_kinase"/>
    <property type="match status" value="1"/>
</dbReference>
<dbReference type="CDD" id="cd24015">
    <property type="entry name" value="ASKHA_NBD_PanK-III"/>
    <property type="match status" value="1"/>
</dbReference>
<dbReference type="RefSeq" id="WP_031335312.1">
    <property type="nucleotide sequence ID" value="NZ_BNER01000001.1"/>
</dbReference>
<dbReference type="SUPFAM" id="SSF53067">
    <property type="entry name" value="Actin-like ATPase domain"/>
    <property type="match status" value="2"/>
</dbReference>
<keyword evidence="7 16" id="KW-0963">Cytoplasm</keyword>
<dbReference type="Gene3D" id="3.30.420.40">
    <property type="match status" value="2"/>
</dbReference>
<dbReference type="GO" id="GO:0005737">
    <property type="term" value="C:cytoplasm"/>
    <property type="evidence" value="ECO:0007669"/>
    <property type="project" value="UniProtKB-SubCell"/>
</dbReference>
<evidence type="ECO:0000256" key="10">
    <source>
        <dbReference type="ARBA" id="ARBA00022777"/>
    </source>
</evidence>
<evidence type="ECO:0000256" key="16">
    <source>
        <dbReference type="HAMAP-Rule" id="MF_01274"/>
    </source>
</evidence>
<evidence type="ECO:0000256" key="1">
    <source>
        <dbReference type="ARBA" id="ARBA00001206"/>
    </source>
</evidence>
<feature type="binding site" evidence="16">
    <location>
        <begin position="6"/>
        <end position="13"/>
    </location>
    <ligand>
        <name>ATP</name>
        <dbReference type="ChEBI" id="CHEBI:30616"/>
    </ligand>
</feature>
<keyword evidence="12 16" id="KW-0630">Potassium</keyword>
<dbReference type="GO" id="GO:0004594">
    <property type="term" value="F:pantothenate kinase activity"/>
    <property type="evidence" value="ECO:0007669"/>
    <property type="project" value="UniProtKB-UniRule"/>
</dbReference>
<dbReference type="STRING" id="1462526.BN990_00009"/>
<dbReference type="GO" id="GO:0015937">
    <property type="term" value="P:coenzyme A biosynthetic process"/>
    <property type="evidence" value="ECO:0007669"/>
    <property type="project" value="UniProtKB-UniRule"/>
</dbReference>
<dbReference type="NCBIfam" id="NF009855">
    <property type="entry name" value="PRK13321.1"/>
    <property type="match status" value="1"/>
</dbReference>
<evidence type="ECO:0000256" key="4">
    <source>
        <dbReference type="ARBA" id="ARBA00005225"/>
    </source>
</evidence>
<gene>
    <name evidence="16 17" type="primary">coaX</name>
    <name evidence="17" type="ORF">BN990_00009</name>
</gene>
<evidence type="ECO:0000256" key="7">
    <source>
        <dbReference type="ARBA" id="ARBA00022490"/>
    </source>
</evidence>
<evidence type="ECO:0000256" key="3">
    <source>
        <dbReference type="ARBA" id="ARBA00004496"/>
    </source>
</evidence>
<sequence length="264" mass="29331">MLFVLDVGNTNTVLGVFEKDQLKHQWRIKTDRYKTEDEFGMLIKSLFDHSGIAISEIKGVIISSVVPPIMYALEKMSKDYFHLEPMIIGKETVHSFLNMRYPNPREIGADRVVNAVGAIEDYGSPLIVIDFGTATTYCFINKDKEYYGGVISPGINISMEALYSKASKLPRIEIQAPTSVIGSSTVEAMQSGAFYGYVGQVDGIVRRIKSEMQVEATVIATGGLASLIAYESETIDHVDPYLTLKGLYLIYNKNKASWKGEETT</sequence>
<evidence type="ECO:0000313" key="18">
    <source>
        <dbReference type="Proteomes" id="UP000028875"/>
    </source>
</evidence>
<feature type="binding site" evidence="16">
    <location>
        <position position="185"/>
    </location>
    <ligand>
        <name>substrate</name>
    </ligand>
</feature>
<evidence type="ECO:0000256" key="12">
    <source>
        <dbReference type="ARBA" id="ARBA00022958"/>
    </source>
</evidence>
<reference evidence="17 18" key="1">
    <citation type="submission" date="2014-03" db="EMBL/GenBank/DDBJ databases">
        <authorList>
            <person name="Urmite Genomes U."/>
        </authorList>
    </citation>
    <scope>NUCLEOTIDE SEQUENCE [LARGE SCALE GENOMIC DNA]</scope>
    <source>
        <strain evidence="17 18">Vm-5</strain>
    </source>
</reference>
<dbReference type="GO" id="GO:0005524">
    <property type="term" value="F:ATP binding"/>
    <property type="evidence" value="ECO:0007669"/>
    <property type="project" value="UniProtKB-UniRule"/>
</dbReference>
<comment type="pathway">
    <text evidence="4 16">Cofactor biosynthesis; coenzyme A biosynthesis; CoA from (R)-pantothenate: step 1/5.</text>
</comment>
<comment type="caution">
    <text evidence="17">The sequence shown here is derived from an EMBL/GenBank/DDBJ whole genome shotgun (WGS) entry which is preliminary data.</text>
</comment>
<evidence type="ECO:0000256" key="15">
    <source>
        <dbReference type="ARBA" id="ARBA00040883"/>
    </source>
</evidence>
<dbReference type="eggNOG" id="COG1521">
    <property type="taxonomic scope" value="Bacteria"/>
</dbReference>
<dbReference type="UniPathway" id="UPA00241">
    <property type="reaction ID" value="UER00352"/>
</dbReference>
<name>A0A024Q5I7_9BACI</name>
<comment type="similarity">
    <text evidence="14 16">Belongs to the type III pantothenate kinase family.</text>
</comment>
<proteinExistence type="inferred from homology"/>
<keyword evidence="13 16" id="KW-0173">Coenzyme A biosynthesis</keyword>
<evidence type="ECO:0000256" key="13">
    <source>
        <dbReference type="ARBA" id="ARBA00022993"/>
    </source>
</evidence>
<protein>
    <recommendedName>
        <fullName evidence="15 16">Type III pantothenate kinase</fullName>
        <ecNumber evidence="6 16">2.7.1.33</ecNumber>
    </recommendedName>
    <alternativeName>
        <fullName evidence="16">PanK-III</fullName>
    </alternativeName>
    <alternativeName>
        <fullName evidence="16">Pantothenic acid kinase</fullName>
    </alternativeName>
</protein>
<evidence type="ECO:0000313" key="17">
    <source>
        <dbReference type="EMBL" id="CDQ37754.1"/>
    </source>
</evidence>
<evidence type="ECO:0000256" key="8">
    <source>
        <dbReference type="ARBA" id="ARBA00022679"/>
    </source>
</evidence>
<comment type="subunit">
    <text evidence="5 16">Homodimer.</text>
</comment>
<comment type="catalytic activity">
    <reaction evidence="1 16">
        <text>(R)-pantothenate + ATP = (R)-4'-phosphopantothenate + ADP + H(+)</text>
        <dbReference type="Rhea" id="RHEA:16373"/>
        <dbReference type="ChEBI" id="CHEBI:10986"/>
        <dbReference type="ChEBI" id="CHEBI:15378"/>
        <dbReference type="ChEBI" id="CHEBI:29032"/>
        <dbReference type="ChEBI" id="CHEBI:30616"/>
        <dbReference type="ChEBI" id="CHEBI:456216"/>
        <dbReference type="EC" id="2.7.1.33"/>
    </reaction>
</comment>
<dbReference type="OrthoDB" id="9804707at2"/>
<dbReference type="PANTHER" id="PTHR34265:SF1">
    <property type="entry name" value="TYPE III PANTOTHENATE KINASE"/>
    <property type="match status" value="1"/>
</dbReference>
<evidence type="ECO:0000256" key="2">
    <source>
        <dbReference type="ARBA" id="ARBA00001958"/>
    </source>
</evidence>
<comment type="function">
    <text evidence="16">Catalyzes the phosphorylation of pantothenate (Pan), the first step in CoA biosynthesis.</text>
</comment>
<dbReference type="InterPro" id="IPR004619">
    <property type="entry name" value="Type_III_PanK"/>
</dbReference>
<reference evidence="18" key="2">
    <citation type="submission" date="2014-05" db="EMBL/GenBank/DDBJ databases">
        <title>Draft genome sequence of Virgibacillus massiliensis Vm-5.</title>
        <authorList>
            <person name="Khelaifia S."/>
            <person name="Croce O."/>
            <person name="Lagier J.C."/>
            <person name="Raoult D."/>
        </authorList>
    </citation>
    <scope>NUCLEOTIDE SEQUENCE [LARGE SCALE GENOMIC DNA]</scope>
    <source>
        <strain evidence="18">Vm-5</strain>
    </source>
</reference>
<feature type="binding site" evidence="16">
    <location>
        <position position="130"/>
    </location>
    <ligand>
        <name>K(+)</name>
        <dbReference type="ChEBI" id="CHEBI:29103"/>
    </ligand>
</feature>
<keyword evidence="8 16" id="KW-0808">Transferase</keyword>
<feature type="binding site" evidence="16">
    <location>
        <begin position="108"/>
        <end position="111"/>
    </location>
    <ligand>
        <name>substrate</name>
    </ligand>
</feature>
<evidence type="ECO:0000256" key="6">
    <source>
        <dbReference type="ARBA" id="ARBA00012102"/>
    </source>
</evidence>
<dbReference type="GO" id="GO:0046872">
    <property type="term" value="F:metal ion binding"/>
    <property type="evidence" value="ECO:0007669"/>
    <property type="project" value="UniProtKB-KW"/>
</dbReference>
<comment type="cofactor">
    <cofactor evidence="2">
        <name>K(+)</name>
        <dbReference type="ChEBI" id="CHEBI:29103"/>
    </cofactor>
</comment>
<evidence type="ECO:0000256" key="9">
    <source>
        <dbReference type="ARBA" id="ARBA00022741"/>
    </source>
</evidence>
<dbReference type="HAMAP" id="MF_01274">
    <property type="entry name" value="Pantothen_kinase_3"/>
    <property type="match status" value="1"/>
</dbReference>
<evidence type="ECO:0000256" key="5">
    <source>
        <dbReference type="ARBA" id="ARBA00011738"/>
    </source>
</evidence>
<organism evidence="17 18">
    <name type="scientific">Virgibacillus massiliensis</name>
    <dbReference type="NCBI Taxonomy" id="1462526"/>
    <lineage>
        <taxon>Bacteria</taxon>
        <taxon>Bacillati</taxon>
        <taxon>Bacillota</taxon>
        <taxon>Bacilli</taxon>
        <taxon>Bacillales</taxon>
        <taxon>Bacillaceae</taxon>
        <taxon>Virgibacillus</taxon>
    </lineage>
</organism>
<dbReference type="PANTHER" id="PTHR34265">
    <property type="entry name" value="TYPE III PANTOTHENATE KINASE"/>
    <property type="match status" value="1"/>
</dbReference>
<keyword evidence="16" id="KW-0479">Metal-binding</keyword>
<evidence type="ECO:0000256" key="14">
    <source>
        <dbReference type="ARBA" id="ARBA00038036"/>
    </source>
</evidence>
<keyword evidence="18" id="KW-1185">Reference proteome</keyword>
<dbReference type="InterPro" id="IPR043129">
    <property type="entry name" value="ATPase_NBD"/>
</dbReference>
<dbReference type="Proteomes" id="UP000028875">
    <property type="component" value="Unassembled WGS sequence"/>
</dbReference>
<dbReference type="NCBIfam" id="NF009848">
    <property type="entry name" value="PRK13318.1-6"/>
    <property type="match status" value="1"/>
</dbReference>
<keyword evidence="10 16" id="KW-0418">Kinase</keyword>
<feature type="binding site" evidence="16">
    <location>
        <position position="133"/>
    </location>
    <ligand>
        <name>ATP</name>
        <dbReference type="ChEBI" id="CHEBI:30616"/>
    </ligand>
</feature>
<dbReference type="NCBIfam" id="TIGR00671">
    <property type="entry name" value="baf"/>
    <property type="match status" value="1"/>
</dbReference>
<comment type="cofactor">
    <cofactor evidence="16">
        <name>NH4(+)</name>
        <dbReference type="ChEBI" id="CHEBI:28938"/>
    </cofactor>
    <cofactor evidence="16">
        <name>K(+)</name>
        <dbReference type="ChEBI" id="CHEBI:29103"/>
    </cofactor>
    <text evidence="16">A monovalent cation. Ammonium or potassium.</text>
</comment>
<accession>A0A024Q5I7</accession>
<dbReference type="AlphaFoldDB" id="A0A024Q5I7"/>